<proteinExistence type="predicted"/>
<dbReference type="Gene3D" id="3.40.50.300">
    <property type="entry name" value="P-loop containing nucleotide triphosphate hydrolases"/>
    <property type="match status" value="1"/>
</dbReference>
<feature type="transmembrane region" description="Helical" evidence="9">
    <location>
        <begin position="133"/>
        <end position="151"/>
    </location>
</feature>
<dbReference type="PATRIC" id="fig|1423775.4.peg.2220"/>
<dbReference type="PANTHER" id="PTHR43394:SF1">
    <property type="entry name" value="ATP-BINDING CASSETTE SUB-FAMILY B MEMBER 10, MITOCHONDRIAL"/>
    <property type="match status" value="1"/>
</dbReference>
<evidence type="ECO:0000256" key="9">
    <source>
        <dbReference type="SAM" id="Phobius"/>
    </source>
</evidence>
<dbReference type="InterPro" id="IPR039421">
    <property type="entry name" value="Type_1_exporter"/>
</dbReference>
<dbReference type="InterPro" id="IPR017871">
    <property type="entry name" value="ABC_transporter-like_CS"/>
</dbReference>
<protein>
    <submittedName>
        <fullName evidence="12">Multidrug resistance ABC superfamily ATP binding cassette transporter, ABC membrane protein</fullName>
    </submittedName>
</protein>
<dbReference type="SMART" id="SM00382">
    <property type="entry name" value="AAA"/>
    <property type="match status" value="1"/>
</dbReference>
<dbReference type="EMBL" id="AZDZ01000003">
    <property type="protein sequence ID" value="KRK80752.1"/>
    <property type="molecule type" value="Genomic_DNA"/>
</dbReference>
<keyword evidence="7 9" id="KW-1133">Transmembrane helix</keyword>
<comment type="subcellular location">
    <subcellularLocation>
        <location evidence="1">Cell membrane</location>
        <topology evidence="1">Multi-pass membrane protein</topology>
    </subcellularLocation>
</comment>
<dbReference type="Proteomes" id="UP000051248">
    <property type="component" value="Unassembled WGS sequence"/>
</dbReference>
<keyword evidence="8 9" id="KW-0472">Membrane</keyword>
<comment type="caution">
    <text evidence="12">The sequence shown here is derived from an EMBL/GenBank/DDBJ whole genome shotgun (WGS) entry which is preliminary data.</text>
</comment>
<sequence length="576" mass="63167">MNGLFKIARGRINAWQVLGAVLFMVVQVIATLYLPNITSDIVNNGVSTGNTNYIMHAGMKMILVSIISVIAAVGNVLMAAQASQGLGRKLRSDLFKKVLYFSSDEFDKFDTSSLTTRTTNDVIQIQNVMIMMLRMMIMAPIMLIGASVMAYQKNAEMTKIFLISIPILIVLIGLVMFFAVPLFKAMQKKTDRLNLIFREGFTGVRVIRAFRQDAFEQDRFKDANADYTGNAIKVFTIVALMFPIVTLVMSGTNVGITWLGAKYIANQSMQVGNLIAFMTYAMQILMSFMILSLVFVFVPRASASAARIQEVFATESTIDTVAKPAKIKDEPSLGFSDVNFRYTGAENLALSNLNFSIDAGQTLAIIGGTGSGKSTLVNMIPRFFDSETGVVSLNGTDVKALSTEDINKKVAMVPQKAILFKGTIRSNMTYGKDDATDDEIWHALEVAQAADFVKELDGQLDAIVEQGGDNFSGGQKQRLAIARALVKDASIYVFDDSFSALDFKTDLNLRTALKNDEKISQGVVVIVGQRISTVADADQIVVLDDGKMVGLGTHEELKENNKTYQEIIESQIKEAK</sequence>
<dbReference type="Pfam" id="PF00005">
    <property type="entry name" value="ABC_tran"/>
    <property type="match status" value="1"/>
</dbReference>
<dbReference type="STRING" id="1423775.FD03_GL002183"/>
<evidence type="ECO:0000256" key="8">
    <source>
        <dbReference type="ARBA" id="ARBA00023136"/>
    </source>
</evidence>
<dbReference type="CDD" id="cd18548">
    <property type="entry name" value="ABC_6TM_Tm287_like"/>
    <property type="match status" value="1"/>
</dbReference>
<evidence type="ECO:0000256" key="1">
    <source>
        <dbReference type="ARBA" id="ARBA00004651"/>
    </source>
</evidence>
<dbReference type="Gene3D" id="1.20.1560.10">
    <property type="entry name" value="ABC transporter type 1, transmembrane domain"/>
    <property type="match status" value="1"/>
</dbReference>
<dbReference type="GO" id="GO:0005886">
    <property type="term" value="C:plasma membrane"/>
    <property type="evidence" value="ECO:0007669"/>
    <property type="project" value="UniProtKB-SubCell"/>
</dbReference>
<feature type="transmembrane region" description="Helical" evidence="9">
    <location>
        <begin position="54"/>
        <end position="80"/>
    </location>
</feature>
<feature type="transmembrane region" description="Helical" evidence="9">
    <location>
        <begin position="12"/>
        <end position="34"/>
    </location>
</feature>
<dbReference type="InterPro" id="IPR003439">
    <property type="entry name" value="ABC_transporter-like_ATP-bd"/>
</dbReference>
<evidence type="ECO:0000256" key="3">
    <source>
        <dbReference type="ARBA" id="ARBA00022475"/>
    </source>
</evidence>
<dbReference type="PROSITE" id="PS50893">
    <property type="entry name" value="ABC_TRANSPORTER_2"/>
    <property type="match status" value="1"/>
</dbReference>
<dbReference type="GO" id="GO:0015421">
    <property type="term" value="F:ABC-type oligopeptide transporter activity"/>
    <property type="evidence" value="ECO:0007669"/>
    <property type="project" value="TreeGrafter"/>
</dbReference>
<evidence type="ECO:0000259" key="10">
    <source>
        <dbReference type="PROSITE" id="PS50893"/>
    </source>
</evidence>
<dbReference type="InterPro" id="IPR027417">
    <property type="entry name" value="P-loop_NTPase"/>
</dbReference>
<dbReference type="eggNOG" id="COG1132">
    <property type="taxonomic scope" value="Bacteria"/>
</dbReference>
<evidence type="ECO:0000313" key="12">
    <source>
        <dbReference type="EMBL" id="KRK80752.1"/>
    </source>
</evidence>
<dbReference type="InterPro" id="IPR036640">
    <property type="entry name" value="ABC1_TM_sf"/>
</dbReference>
<keyword evidence="3" id="KW-1003">Cell membrane</keyword>
<keyword evidence="4 9" id="KW-0812">Transmembrane</keyword>
<dbReference type="PROSITE" id="PS50929">
    <property type="entry name" value="ABC_TM1F"/>
    <property type="match status" value="1"/>
</dbReference>
<keyword evidence="5" id="KW-0547">Nucleotide-binding</keyword>
<dbReference type="GO" id="GO:0016887">
    <property type="term" value="F:ATP hydrolysis activity"/>
    <property type="evidence" value="ECO:0007669"/>
    <property type="project" value="InterPro"/>
</dbReference>
<evidence type="ECO:0000256" key="7">
    <source>
        <dbReference type="ARBA" id="ARBA00022989"/>
    </source>
</evidence>
<dbReference type="SUPFAM" id="SSF52540">
    <property type="entry name" value="P-loop containing nucleoside triphosphate hydrolases"/>
    <property type="match status" value="1"/>
</dbReference>
<keyword evidence="6" id="KW-0067">ATP-binding</keyword>
<keyword evidence="13" id="KW-1185">Reference proteome</keyword>
<keyword evidence="2" id="KW-0813">Transport</keyword>
<feature type="domain" description="ABC transporter" evidence="10">
    <location>
        <begin position="333"/>
        <end position="570"/>
    </location>
</feature>
<dbReference type="InterPro" id="IPR003593">
    <property type="entry name" value="AAA+_ATPase"/>
</dbReference>
<reference evidence="12 13" key="1">
    <citation type="journal article" date="2015" name="Genome Announc.">
        <title>Expanding the biotechnology potential of lactobacilli through comparative genomics of 213 strains and associated genera.</title>
        <authorList>
            <person name="Sun Z."/>
            <person name="Harris H.M."/>
            <person name="McCann A."/>
            <person name="Guo C."/>
            <person name="Argimon S."/>
            <person name="Zhang W."/>
            <person name="Yang X."/>
            <person name="Jeffery I.B."/>
            <person name="Cooney J.C."/>
            <person name="Kagawa T.F."/>
            <person name="Liu W."/>
            <person name="Song Y."/>
            <person name="Salvetti E."/>
            <person name="Wrobel A."/>
            <person name="Rasinkangas P."/>
            <person name="Parkhill J."/>
            <person name="Rea M.C."/>
            <person name="O'Sullivan O."/>
            <person name="Ritari J."/>
            <person name="Douillard F.P."/>
            <person name="Paul Ross R."/>
            <person name="Yang R."/>
            <person name="Briner A.E."/>
            <person name="Felis G.E."/>
            <person name="de Vos W.M."/>
            <person name="Barrangou R."/>
            <person name="Klaenhammer T.R."/>
            <person name="Caufield P.W."/>
            <person name="Cui Y."/>
            <person name="Zhang H."/>
            <person name="O'Toole P.W."/>
        </authorList>
    </citation>
    <scope>NUCLEOTIDE SEQUENCE [LARGE SCALE GENOMIC DNA]</scope>
    <source>
        <strain evidence="12 13">DSM 19682</strain>
    </source>
</reference>
<feature type="domain" description="ABC transmembrane type-1" evidence="11">
    <location>
        <begin position="18"/>
        <end position="300"/>
    </location>
</feature>
<dbReference type="AlphaFoldDB" id="A0A0R1KB89"/>
<dbReference type="FunFam" id="3.40.50.300:FF:000854">
    <property type="entry name" value="Multidrug ABC transporter ATP-binding protein"/>
    <property type="match status" value="1"/>
</dbReference>
<dbReference type="SUPFAM" id="SSF90123">
    <property type="entry name" value="ABC transporter transmembrane region"/>
    <property type="match status" value="1"/>
</dbReference>
<dbReference type="Pfam" id="PF00664">
    <property type="entry name" value="ABC_membrane"/>
    <property type="match status" value="1"/>
</dbReference>
<evidence type="ECO:0000256" key="4">
    <source>
        <dbReference type="ARBA" id="ARBA00022692"/>
    </source>
</evidence>
<evidence type="ECO:0000256" key="5">
    <source>
        <dbReference type="ARBA" id="ARBA00022741"/>
    </source>
</evidence>
<accession>A0A0R1KB89</accession>
<feature type="transmembrane region" description="Helical" evidence="9">
    <location>
        <begin position="234"/>
        <end position="254"/>
    </location>
</feature>
<evidence type="ECO:0000256" key="2">
    <source>
        <dbReference type="ARBA" id="ARBA00022448"/>
    </source>
</evidence>
<evidence type="ECO:0000313" key="13">
    <source>
        <dbReference type="Proteomes" id="UP000051248"/>
    </source>
</evidence>
<feature type="transmembrane region" description="Helical" evidence="9">
    <location>
        <begin position="163"/>
        <end position="183"/>
    </location>
</feature>
<name>A0A0R1KB89_9LACO</name>
<organism evidence="12 13">
    <name type="scientific">Companilactobacillus nodensis DSM 19682 = JCM 14932 = NBRC 107160</name>
    <dbReference type="NCBI Taxonomy" id="1423775"/>
    <lineage>
        <taxon>Bacteria</taxon>
        <taxon>Bacillati</taxon>
        <taxon>Bacillota</taxon>
        <taxon>Bacilli</taxon>
        <taxon>Lactobacillales</taxon>
        <taxon>Lactobacillaceae</taxon>
        <taxon>Companilactobacillus</taxon>
    </lineage>
</organism>
<gene>
    <name evidence="12" type="ORF">FD03_GL002183</name>
</gene>
<evidence type="ECO:0000259" key="11">
    <source>
        <dbReference type="PROSITE" id="PS50929"/>
    </source>
</evidence>
<feature type="transmembrane region" description="Helical" evidence="9">
    <location>
        <begin position="274"/>
        <end position="298"/>
    </location>
</feature>
<dbReference type="GO" id="GO:0005524">
    <property type="term" value="F:ATP binding"/>
    <property type="evidence" value="ECO:0007669"/>
    <property type="project" value="UniProtKB-KW"/>
</dbReference>
<dbReference type="PANTHER" id="PTHR43394">
    <property type="entry name" value="ATP-DEPENDENT PERMEASE MDL1, MITOCHONDRIAL"/>
    <property type="match status" value="1"/>
</dbReference>
<evidence type="ECO:0000256" key="6">
    <source>
        <dbReference type="ARBA" id="ARBA00022840"/>
    </source>
</evidence>
<dbReference type="InterPro" id="IPR011527">
    <property type="entry name" value="ABC1_TM_dom"/>
</dbReference>
<dbReference type="PROSITE" id="PS00211">
    <property type="entry name" value="ABC_TRANSPORTER_1"/>
    <property type="match status" value="1"/>
</dbReference>